<evidence type="ECO:0000256" key="1">
    <source>
        <dbReference type="SAM" id="SignalP"/>
    </source>
</evidence>
<feature type="domain" description="Lysozyme inhibitor LprI-like N-terminal" evidence="2">
    <location>
        <begin position="24"/>
        <end position="118"/>
    </location>
</feature>
<evidence type="ECO:0000259" key="2">
    <source>
        <dbReference type="Pfam" id="PF07007"/>
    </source>
</evidence>
<dbReference type="Gene3D" id="1.20.1270.180">
    <property type="match status" value="1"/>
</dbReference>
<name>A0ABU2ESY4_9BURK</name>
<dbReference type="Pfam" id="PF07007">
    <property type="entry name" value="LprI"/>
    <property type="match status" value="1"/>
</dbReference>
<sequence>MKLFLALPILVVTSLSSTAYAINCQRASSDVEHLICSNPAIVRADADMNRAYAAILKAAPDAEIHDMLVASQKRWIAAREAAFGDLDRATNGQTGETYPKDMQRKMVLKAIRGRTDQLKRRSDHEPGQFHFIQAALDQRRYASQFPRGDFTGFATECFFYPRNQNGSGDNYGYACLGTIQYQNKERICSETSEWATYRVYTTRTVATLVAGVPKIVASCKDETCSGQGGDTASGAQAEAAGGGIVLDPPLPKLDAEVSGSPADDHDSWINPCLTDKKFSLM</sequence>
<proteinExistence type="predicted"/>
<keyword evidence="1" id="KW-0732">Signal</keyword>
<dbReference type="InterPro" id="IPR009739">
    <property type="entry name" value="LprI-like_N"/>
</dbReference>
<protein>
    <submittedName>
        <fullName evidence="3">Lysozyme inhibitor LprI family protein</fullName>
    </submittedName>
</protein>
<reference evidence="3" key="1">
    <citation type="submission" date="2023-09" db="EMBL/GenBank/DDBJ databases">
        <title>Description of first Herbaspirillum huttiense subsp. nephrolepsisexaltata and Herbaspirillum huttiense subsp. lycopersicon.</title>
        <authorList>
            <person name="Poudel M."/>
            <person name="Sharma A."/>
            <person name="Goss E."/>
            <person name="Tapia J.H."/>
            <person name="Harmon C.M."/>
            <person name="Jones J.B."/>
        </authorList>
    </citation>
    <scope>NUCLEOTIDE SEQUENCE</scope>
    <source>
        <strain evidence="3">SE1</strain>
    </source>
</reference>
<feature type="signal peptide" evidence="1">
    <location>
        <begin position="1"/>
        <end position="21"/>
    </location>
</feature>
<organism evidence="3 4">
    <name type="scientific">Herbaspirillum huttiense subsp. lycopersici</name>
    <dbReference type="NCBI Taxonomy" id="3074428"/>
    <lineage>
        <taxon>Bacteria</taxon>
        <taxon>Pseudomonadati</taxon>
        <taxon>Pseudomonadota</taxon>
        <taxon>Betaproteobacteria</taxon>
        <taxon>Burkholderiales</taxon>
        <taxon>Oxalobacteraceae</taxon>
        <taxon>Herbaspirillum</taxon>
    </lineage>
</organism>
<evidence type="ECO:0000313" key="3">
    <source>
        <dbReference type="EMBL" id="MDR9850868.1"/>
    </source>
</evidence>
<dbReference type="RefSeq" id="WP_310841193.1">
    <property type="nucleotide sequence ID" value="NZ_JAVLSJ010000012.1"/>
</dbReference>
<dbReference type="Proteomes" id="UP001246576">
    <property type="component" value="Unassembled WGS sequence"/>
</dbReference>
<evidence type="ECO:0000313" key="4">
    <source>
        <dbReference type="Proteomes" id="UP001246576"/>
    </source>
</evidence>
<feature type="chain" id="PRO_5046707276" evidence="1">
    <location>
        <begin position="22"/>
        <end position="281"/>
    </location>
</feature>
<accession>A0ABU2ESY4</accession>
<dbReference type="EMBL" id="JAVLSJ010000012">
    <property type="protein sequence ID" value="MDR9850868.1"/>
    <property type="molecule type" value="Genomic_DNA"/>
</dbReference>
<comment type="caution">
    <text evidence="3">The sequence shown here is derived from an EMBL/GenBank/DDBJ whole genome shotgun (WGS) entry which is preliminary data.</text>
</comment>
<gene>
    <name evidence="3" type="ORF">RI048_21735</name>
</gene>
<keyword evidence="4" id="KW-1185">Reference proteome</keyword>